<evidence type="ECO:0000313" key="3">
    <source>
        <dbReference type="Proteomes" id="UP000729402"/>
    </source>
</evidence>
<reference evidence="2" key="1">
    <citation type="journal article" date="2021" name="bioRxiv">
        <title>Whole Genome Assembly and Annotation of Northern Wild Rice, Zizania palustris L., Supports a Whole Genome Duplication in the Zizania Genus.</title>
        <authorList>
            <person name="Haas M."/>
            <person name="Kono T."/>
            <person name="Macchietto M."/>
            <person name="Millas R."/>
            <person name="McGilp L."/>
            <person name="Shao M."/>
            <person name="Duquette J."/>
            <person name="Hirsch C.N."/>
            <person name="Kimball J."/>
        </authorList>
    </citation>
    <scope>NUCLEOTIDE SEQUENCE</scope>
    <source>
        <tissue evidence="2">Fresh leaf tissue</tissue>
    </source>
</reference>
<comment type="caution">
    <text evidence="2">The sequence shown here is derived from an EMBL/GenBank/DDBJ whole genome shotgun (WGS) entry which is preliminary data.</text>
</comment>
<accession>A0A8J5WF84</accession>
<feature type="region of interest" description="Disordered" evidence="1">
    <location>
        <begin position="45"/>
        <end position="72"/>
    </location>
</feature>
<keyword evidence="3" id="KW-1185">Reference proteome</keyword>
<sequence length="72" mass="8035">MSTQSDLNTSNPIEIVLQAIMKRLDSLDEKVQKLLSLQEKLVDSMRRSTPSWHHGSRSLECPDKPAATTTAV</sequence>
<reference evidence="2" key="2">
    <citation type="submission" date="2021-02" db="EMBL/GenBank/DDBJ databases">
        <authorList>
            <person name="Kimball J.A."/>
            <person name="Haas M.W."/>
            <person name="Macchietto M."/>
            <person name="Kono T."/>
            <person name="Duquette J."/>
            <person name="Shao M."/>
        </authorList>
    </citation>
    <scope>NUCLEOTIDE SEQUENCE</scope>
    <source>
        <tissue evidence="2">Fresh leaf tissue</tissue>
    </source>
</reference>
<proteinExistence type="predicted"/>
<protein>
    <submittedName>
        <fullName evidence="2">Uncharacterized protein</fullName>
    </submittedName>
</protein>
<dbReference type="EMBL" id="JAAALK010000082">
    <property type="protein sequence ID" value="KAG8088471.1"/>
    <property type="molecule type" value="Genomic_DNA"/>
</dbReference>
<name>A0A8J5WF84_ZIZPA</name>
<gene>
    <name evidence="2" type="ORF">GUJ93_ZPchr0010g7482</name>
</gene>
<dbReference type="Proteomes" id="UP000729402">
    <property type="component" value="Unassembled WGS sequence"/>
</dbReference>
<dbReference type="AlphaFoldDB" id="A0A8J5WF84"/>
<organism evidence="2 3">
    <name type="scientific">Zizania palustris</name>
    <name type="common">Northern wild rice</name>
    <dbReference type="NCBI Taxonomy" id="103762"/>
    <lineage>
        <taxon>Eukaryota</taxon>
        <taxon>Viridiplantae</taxon>
        <taxon>Streptophyta</taxon>
        <taxon>Embryophyta</taxon>
        <taxon>Tracheophyta</taxon>
        <taxon>Spermatophyta</taxon>
        <taxon>Magnoliopsida</taxon>
        <taxon>Liliopsida</taxon>
        <taxon>Poales</taxon>
        <taxon>Poaceae</taxon>
        <taxon>BOP clade</taxon>
        <taxon>Oryzoideae</taxon>
        <taxon>Oryzeae</taxon>
        <taxon>Zizaniinae</taxon>
        <taxon>Zizania</taxon>
    </lineage>
</organism>
<evidence type="ECO:0000256" key="1">
    <source>
        <dbReference type="SAM" id="MobiDB-lite"/>
    </source>
</evidence>
<evidence type="ECO:0000313" key="2">
    <source>
        <dbReference type="EMBL" id="KAG8088471.1"/>
    </source>
</evidence>